<dbReference type="AlphaFoldDB" id="K0YJ67"/>
<dbReference type="NCBIfam" id="TIGR02452">
    <property type="entry name" value="TIGR02452 family protein"/>
    <property type="match status" value="1"/>
</dbReference>
<evidence type="ECO:0000259" key="1">
    <source>
        <dbReference type="Pfam" id="PF10021"/>
    </source>
</evidence>
<dbReference type="InParanoid" id="K0YJ67"/>
<accession>K0YJ67</accession>
<organism evidence="2 3">
    <name type="scientific">Slackia piriformis YIT 12062</name>
    <dbReference type="NCBI Taxonomy" id="742818"/>
    <lineage>
        <taxon>Bacteria</taxon>
        <taxon>Bacillati</taxon>
        <taxon>Actinomycetota</taxon>
        <taxon>Coriobacteriia</taxon>
        <taxon>Eggerthellales</taxon>
        <taxon>Eggerthellaceae</taxon>
        <taxon>Slackia</taxon>
    </lineage>
</organism>
<keyword evidence="3" id="KW-1185">Reference proteome</keyword>
<protein>
    <submittedName>
        <fullName evidence="2">TIGR02452 family protein</fullName>
    </submittedName>
</protein>
<dbReference type="HOGENOM" id="CLU_024412_3_0_11"/>
<dbReference type="eggNOG" id="COG4295">
    <property type="taxonomic scope" value="Bacteria"/>
</dbReference>
<dbReference type="PANTHER" id="PTHR35596">
    <property type="entry name" value="DUF2263 DOMAIN-CONTAINING PROTEIN"/>
    <property type="match status" value="1"/>
</dbReference>
<dbReference type="EMBL" id="ADMD01000009">
    <property type="protein sequence ID" value="EJZ83278.1"/>
    <property type="molecule type" value="Genomic_DNA"/>
</dbReference>
<gene>
    <name evidence="2" type="ORF">HMPREF9451_01797</name>
</gene>
<reference evidence="2 3" key="1">
    <citation type="submission" date="2012-08" db="EMBL/GenBank/DDBJ databases">
        <title>The Genome Sequence of Slackia piriformis YIT 12062.</title>
        <authorList>
            <consortium name="The Broad Institute Genome Sequencing Platform"/>
            <person name="Earl A."/>
            <person name="Ward D."/>
            <person name="Feldgarden M."/>
            <person name="Gevers D."/>
            <person name="Morotomi M."/>
            <person name="Walker B."/>
            <person name="Young S.K."/>
            <person name="Zeng Q."/>
            <person name="Gargeya S."/>
            <person name="Fitzgerald M."/>
            <person name="Haas B."/>
            <person name="Abouelleil A."/>
            <person name="Alvarado L."/>
            <person name="Arachchi H.M."/>
            <person name="Berlin A.M."/>
            <person name="Chapman S.B."/>
            <person name="Goldberg J."/>
            <person name="Griggs A."/>
            <person name="Gujja S."/>
            <person name="Hansen M."/>
            <person name="Howarth C."/>
            <person name="Imamovic A."/>
            <person name="Larimer J."/>
            <person name="McCowen C."/>
            <person name="Montmayeur A."/>
            <person name="Murphy C."/>
            <person name="Neiman D."/>
            <person name="Pearson M."/>
            <person name="Priest M."/>
            <person name="Roberts A."/>
            <person name="Saif S."/>
            <person name="Shea T."/>
            <person name="Sisk P."/>
            <person name="Sykes S."/>
            <person name="Wortman J."/>
            <person name="Nusbaum C."/>
            <person name="Birren B."/>
        </authorList>
    </citation>
    <scope>NUCLEOTIDE SEQUENCE [LARGE SCALE GENOMIC DNA]</scope>
    <source>
        <strain evidence="2 3">YIT 12062</strain>
    </source>
</reference>
<dbReference type="InterPro" id="IPR012664">
    <property type="entry name" value="CHP02452"/>
</dbReference>
<sequence length="287" mass="31375">MADREERKIQASKHEALMKGAFAAETQAAVAATIVYEEGEGRELSIREPAFESTETVVTKAFVPEAAYRYATGKTLIVDPAAFTRPGGAYEDGAFGPEQVICSESNLYQILCGLKETYHDKNRDYRRGMLCTDRAAYIPEVVFQHGGTMRKADVLAISEPLRVRALENHRSERECDTALAARIETILRIAVANECETLVCGAFACGNLGYASSQVIELFNAWIDAHPGSLARVVFAVPRVHFDAFDAAFGKPEEEEAPAVVQEGGIEDEDAFDISGIDLPEGVTFRS</sequence>
<dbReference type="Pfam" id="PF10021">
    <property type="entry name" value="PARG_cat_microb"/>
    <property type="match status" value="1"/>
</dbReference>
<evidence type="ECO:0000313" key="3">
    <source>
        <dbReference type="Proteomes" id="UP000006069"/>
    </source>
</evidence>
<evidence type="ECO:0000313" key="2">
    <source>
        <dbReference type="EMBL" id="EJZ83278.1"/>
    </source>
</evidence>
<dbReference type="Gene3D" id="3.40.220.10">
    <property type="entry name" value="Leucine Aminopeptidase, subunit E, domain 1"/>
    <property type="match status" value="1"/>
</dbReference>
<dbReference type="PANTHER" id="PTHR35596:SF1">
    <property type="entry name" value="MICROBIAL-TYPE PARG CATALYTIC DOMAIN-CONTAINING PROTEIN"/>
    <property type="match status" value="1"/>
</dbReference>
<dbReference type="Proteomes" id="UP000006069">
    <property type="component" value="Unassembled WGS sequence"/>
</dbReference>
<dbReference type="SUPFAM" id="SSF52949">
    <property type="entry name" value="Macro domain-like"/>
    <property type="match status" value="1"/>
</dbReference>
<dbReference type="PATRIC" id="fig|742818.3.peg.1900"/>
<feature type="domain" description="Microbial-type PARG catalytic" evidence="1">
    <location>
        <begin position="21"/>
        <end position="143"/>
    </location>
</feature>
<comment type="caution">
    <text evidence="2">The sequence shown here is derived from an EMBL/GenBank/DDBJ whole genome shotgun (WGS) entry which is preliminary data.</text>
</comment>
<dbReference type="RefSeq" id="WP_009139974.1">
    <property type="nucleotide sequence ID" value="NZ_JH815199.1"/>
</dbReference>
<dbReference type="InterPro" id="IPR019261">
    <property type="entry name" value="PARG_cat_microbial"/>
</dbReference>
<proteinExistence type="predicted"/>
<dbReference type="OrthoDB" id="9806181at2"/>
<dbReference type="InterPro" id="IPR043472">
    <property type="entry name" value="Macro_dom-like"/>
</dbReference>
<name>K0YJ67_9ACTN</name>